<sequence>MTSSAPRFGRDKEKAMLKEFRDFIAKGNVMDMAVGIIVGAAFTAIVGSLVKDLINPIIGLFTGGVDFTNNYLVLSGKVPAGASLEEARKAGASVFAYGSFLMAVINFLIIAWVVFMLVKMVNRVKDAAMKKGEPVPAAPKGPTELEVLLEIRDALKSGAP</sequence>
<comment type="caution">
    <text evidence="11">The sequence shown here is derived from an EMBL/GenBank/DDBJ whole genome shotgun (WGS) entry which is preliminary data.</text>
</comment>
<dbReference type="Proteomes" id="UP000199541">
    <property type="component" value="Unassembled WGS sequence"/>
</dbReference>
<evidence type="ECO:0000256" key="1">
    <source>
        <dbReference type="ARBA" id="ARBA00004651"/>
    </source>
</evidence>
<dbReference type="InterPro" id="IPR001185">
    <property type="entry name" value="MS_channel"/>
</dbReference>
<dbReference type="Pfam" id="PF01741">
    <property type="entry name" value="MscL"/>
    <property type="match status" value="1"/>
</dbReference>
<keyword evidence="8 10" id="KW-0472">Membrane</keyword>
<accession>A0A1H3BSQ9</accession>
<evidence type="ECO:0000256" key="5">
    <source>
        <dbReference type="ARBA" id="ARBA00022692"/>
    </source>
</evidence>
<evidence type="ECO:0000256" key="10">
    <source>
        <dbReference type="HAMAP-Rule" id="MF_00115"/>
    </source>
</evidence>
<keyword evidence="10" id="KW-0997">Cell inner membrane</keyword>
<keyword evidence="7 10" id="KW-0406">Ion transport</keyword>
<feature type="transmembrane region" description="Helical" evidence="10">
    <location>
        <begin position="32"/>
        <end position="50"/>
    </location>
</feature>
<evidence type="ECO:0000256" key="7">
    <source>
        <dbReference type="ARBA" id="ARBA00023065"/>
    </source>
</evidence>
<dbReference type="NCBIfam" id="TIGR00220">
    <property type="entry name" value="mscL"/>
    <property type="match status" value="1"/>
</dbReference>
<keyword evidence="5 10" id="KW-0812">Transmembrane</keyword>
<keyword evidence="9 10" id="KW-0407">Ion channel</keyword>
<comment type="similarity">
    <text evidence="2 10">Belongs to the MscL family.</text>
</comment>
<proteinExistence type="inferred from homology"/>
<dbReference type="Gene3D" id="1.10.1200.120">
    <property type="entry name" value="Large-conductance mechanosensitive channel, MscL, domain 1"/>
    <property type="match status" value="1"/>
</dbReference>
<dbReference type="PROSITE" id="PS01327">
    <property type="entry name" value="MSCL"/>
    <property type="match status" value="1"/>
</dbReference>
<comment type="function">
    <text evidence="10">Channel that opens in response to stretch forces in the membrane lipid bilayer. May participate in the regulation of osmotic pressure changes within the cell.</text>
</comment>
<dbReference type="EMBL" id="FNOB01000016">
    <property type="protein sequence ID" value="SDX44973.1"/>
    <property type="molecule type" value="Genomic_DNA"/>
</dbReference>
<name>A0A1H3BSQ9_9RHOB</name>
<evidence type="ECO:0000256" key="6">
    <source>
        <dbReference type="ARBA" id="ARBA00022989"/>
    </source>
</evidence>
<keyword evidence="6 10" id="KW-1133">Transmembrane helix</keyword>
<evidence type="ECO:0000256" key="3">
    <source>
        <dbReference type="ARBA" id="ARBA00022448"/>
    </source>
</evidence>
<protein>
    <recommendedName>
        <fullName evidence="10">Large-conductance mechanosensitive channel</fullName>
    </recommendedName>
</protein>
<evidence type="ECO:0000313" key="11">
    <source>
        <dbReference type="EMBL" id="SDX44973.1"/>
    </source>
</evidence>
<dbReference type="PRINTS" id="PR01264">
    <property type="entry name" value="MECHCHANNEL"/>
</dbReference>
<dbReference type="PANTHER" id="PTHR30266:SF2">
    <property type="entry name" value="LARGE-CONDUCTANCE MECHANOSENSITIVE CHANNEL"/>
    <property type="match status" value="1"/>
</dbReference>
<dbReference type="NCBIfam" id="NF010557">
    <property type="entry name" value="PRK13952.1"/>
    <property type="match status" value="1"/>
</dbReference>
<evidence type="ECO:0000256" key="2">
    <source>
        <dbReference type="ARBA" id="ARBA00007254"/>
    </source>
</evidence>
<feature type="transmembrane region" description="Helical" evidence="10">
    <location>
        <begin position="57"/>
        <end position="74"/>
    </location>
</feature>
<dbReference type="InterPro" id="IPR019823">
    <property type="entry name" value="Mechanosensitive_channel_CS"/>
</dbReference>
<keyword evidence="3 10" id="KW-0813">Transport</keyword>
<evidence type="ECO:0000313" key="12">
    <source>
        <dbReference type="Proteomes" id="UP000199541"/>
    </source>
</evidence>
<dbReference type="HAMAP" id="MF_00115">
    <property type="entry name" value="MscL"/>
    <property type="match status" value="1"/>
</dbReference>
<keyword evidence="12" id="KW-1185">Reference proteome</keyword>
<evidence type="ECO:0000256" key="4">
    <source>
        <dbReference type="ARBA" id="ARBA00022475"/>
    </source>
</evidence>
<dbReference type="PANTHER" id="PTHR30266">
    <property type="entry name" value="MECHANOSENSITIVE CHANNEL MSCL"/>
    <property type="match status" value="1"/>
</dbReference>
<dbReference type="SUPFAM" id="SSF81330">
    <property type="entry name" value="Gated mechanosensitive channel"/>
    <property type="match status" value="1"/>
</dbReference>
<organism evidence="11 12">
    <name type="scientific">Allgaiera indica</name>
    <dbReference type="NCBI Taxonomy" id="765699"/>
    <lineage>
        <taxon>Bacteria</taxon>
        <taxon>Pseudomonadati</taxon>
        <taxon>Pseudomonadota</taxon>
        <taxon>Alphaproteobacteria</taxon>
        <taxon>Rhodobacterales</taxon>
        <taxon>Paracoccaceae</taxon>
        <taxon>Allgaiera</taxon>
    </lineage>
</organism>
<gene>
    <name evidence="10" type="primary">mscL</name>
    <name evidence="11" type="ORF">SAMN05444006_11677</name>
</gene>
<comment type="subcellular location">
    <subcellularLocation>
        <location evidence="10">Cell inner membrane</location>
        <topology evidence="10">Multi-pass membrane protein</topology>
    </subcellularLocation>
    <subcellularLocation>
        <location evidence="1">Cell membrane</location>
        <topology evidence="1">Multi-pass membrane protein</topology>
    </subcellularLocation>
</comment>
<dbReference type="InterPro" id="IPR037673">
    <property type="entry name" value="MSC/AndL"/>
</dbReference>
<reference evidence="11 12" key="1">
    <citation type="submission" date="2016-10" db="EMBL/GenBank/DDBJ databases">
        <authorList>
            <person name="Varghese N."/>
            <person name="Submissions S."/>
        </authorList>
    </citation>
    <scope>NUCLEOTIDE SEQUENCE [LARGE SCALE GENOMIC DNA]</scope>
    <source>
        <strain evidence="11 12">DSM 24802</strain>
    </source>
</reference>
<feature type="transmembrane region" description="Helical" evidence="10">
    <location>
        <begin position="94"/>
        <end position="118"/>
    </location>
</feature>
<evidence type="ECO:0000256" key="9">
    <source>
        <dbReference type="ARBA" id="ARBA00023303"/>
    </source>
</evidence>
<comment type="subunit">
    <text evidence="10">Homopentamer.</text>
</comment>
<keyword evidence="4 10" id="KW-1003">Cell membrane</keyword>
<dbReference type="InterPro" id="IPR036019">
    <property type="entry name" value="MscL_channel"/>
</dbReference>
<evidence type="ECO:0000256" key="8">
    <source>
        <dbReference type="ARBA" id="ARBA00023136"/>
    </source>
</evidence>